<reference evidence="1 2" key="1">
    <citation type="submission" date="2016-05" db="EMBL/GenBank/DDBJ databases">
        <title>A degradative enzymes factory behind the ericoid mycorrhizal symbiosis.</title>
        <authorList>
            <consortium name="DOE Joint Genome Institute"/>
            <person name="Martino E."/>
            <person name="Morin E."/>
            <person name="Grelet G."/>
            <person name="Kuo A."/>
            <person name="Kohler A."/>
            <person name="Daghino S."/>
            <person name="Barry K."/>
            <person name="Choi C."/>
            <person name="Cichocki N."/>
            <person name="Clum A."/>
            <person name="Copeland A."/>
            <person name="Hainaut M."/>
            <person name="Haridas S."/>
            <person name="Labutti K."/>
            <person name="Lindquist E."/>
            <person name="Lipzen A."/>
            <person name="Khouja H.-R."/>
            <person name="Murat C."/>
            <person name="Ohm R."/>
            <person name="Olson A."/>
            <person name="Spatafora J."/>
            <person name="Veneault-Fourrey C."/>
            <person name="Henrissat B."/>
            <person name="Grigoriev I."/>
            <person name="Martin F."/>
            <person name="Perotto S."/>
        </authorList>
    </citation>
    <scope>NUCLEOTIDE SEQUENCE [LARGE SCALE GENOMIC DNA]</scope>
    <source>
        <strain evidence="1 2">UAMH 7357</strain>
    </source>
</reference>
<dbReference type="OrthoDB" id="2831558at2759"/>
<protein>
    <submittedName>
        <fullName evidence="1">Uncharacterized protein</fullName>
    </submittedName>
</protein>
<dbReference type="STRING" id="1745343.A0A2J6Q8X4"/>
<dbReference type="EMBL" id="KZ613477">
    <property type="protein sequence ID" value="PMD22727.1"/>
    <property type="molecule type" value="Genomic_DNA"/>
</dbReference>
<evidence type="ECO:0000313" key="2">
    <source>
        <dbReference type="Proteomes" id="UP000235672"/>
    </source>
</evidence>
<sequence>MEHVPTTSRILLHDKWPSMGPHQQMLYVKKVAFIATEMAKLPYSAYRSLQVYILLSTSRICRSFLRGALLWHAITGTVTMERLGSIKRGLLTEGHGFAQGVKYYCSGLTDDGSSQIPKTNGPVGRITLLRACARTYPPPENQWKVTEELIKGPIDQQAASPTLLHPDL</sequence>
<proteinExistence type="predicted"/>
<dbReference type="Proteomes" id="UP000235672">
    <property type="component" value="Unassembled WGS sequence"/>
</dbReference>
<evidence type="ECO:0000313" key="1">
    <source>
        <dbReference type="EMBL" id="PMD22727.1"/>
    </source>
</evidence>
<name>A0A2J6Q8X4_9HELO</name>
<organism evidence="1 2">
    <name type="scientific">Hyaloscypha hepaticicola</name>
    <dbReference type="NCBI Taxonomy" id="2082293"/>
    <lineage>
        <taxon>Eukaryota</taxon>
        <taxon>Fungi</taxon>
        <taxon>Dikarya</taxon>
        <taxon>Ascomycota</taxon>
        <taxon>Pezizomycotina</taxon>
        <taxon>Leotiomycetes</taxon>
        <taxon>Helotiales</taxon>
        <taxon>Hyaloscyphaceae</taxon>
        <taxon>Hyaloscypha</taxon>
    </lineage>
</organism>
<gene>
    <name evidence="1" type="ORF">NA56DRAFT_702510</name>
</gene>
<dbReference type="AlphaFoldDB" id="A0A2J6Q8X4"/>
<accession>A0A2J6Q8X4</accession>
<keyword evidence="2" id="KW-1185">Reference proteome</keyword>